<dbReference type="Pfam" id="PF01612">
    <property type="entry name" value="DNA_pol_A_exo1"/>
    <property type="match status" value="1"/>
</dbReference>
<gene>
    <name evidence="3" type="ORF">METZ01_LOCUS293929</name>
</gene>
<dbReference type="GO" id="GO:0008408">
    <property type="term" value="F:3'-5' exonuclease activity"/>
    <property type="evidence" value="ECO:0007669"/>
    <property type="project" value="InterPro"/>
</dbReference>
<dbReference type="SUPFAM" id="SSF56672">
    <property type="entry name" value="DNA/RNA polymerases"/>
    <property type="match status" value="1"/>
</dbReference>
<dbReference type="SUPFAM" id="SSF47807">
    <property type="entry name" value="5' to 3' exonuclease, C-terminal subdomain"/>
    <property type="match status" value="1"/>
</dbReference>
<reference evidence="3" key="1">
    <citation type="submission" date="2018-05" db="EMBL/GenBank/DDBJ databases">
        <authorList>
            <person name="Lanie J.A."/>
            <person name="Ng W.-L."/>
            <person name="Kazmierczak K.M."/>
            <person name="Andrzejewski T.M."/>
            <person name="Davidsen T.M."/>
            <person name="Wayne K.J."/>
            <person name="Tettelin H."/>
            <person name="Glass J.I."/>
            <person name="Rusch D."/>
            <person name="Podicherti R."/>
            <person name="Tsui H.-C.T."/>
            <person name="Winkler M.E."/>
        </authorList>
    </citation>
    <scope>NUCLEOTIDE SEQUENCE</scope>
</reference>
<dbReference type="SUPFAM" id="SSF53098">
    <property type="entry name" value="Ribonuclease H-like"/>
    <property type="match status" value="1"/>
</dbReference>
<dbReference type="GO" id="GO:0003887">
    <property type="term" value="F:DNA-directed DNA polymerase activity"/>
    <property type="evidence" value="ECO:0007669"/>
    <property type="project" value="InterPro"/>
</dbReference>
<dbReference type="SMART" id="SM00474">
    <property type="entry name" value="35EXOc"/>
    <property type="match status" value="1"/>
</dbReference>
<dbReference type="Gene3D" id="3.30.420.10">
    <property type="entry name" value="Ribonuclease H-like superfamily/Ribonuclease H"/>
    <property type="match status" value="1"/>
</dbReference>
<dbReference type="EMBL" id="UINC01089738">
    <property type="protein sequence ID" value="SVC41075.1"/>
    <property type="molecule type" value="Genomic_DNA"/>
</dbReference>
<evidence type="ECO:0000259" key="2">
    <source>
        <dbReference type="SMART" id="SM00474"/>
    </source>
</evidence>
<dbReference type="InterPro" id="IPR012337">
    <property type="entry name" value="RNaseH-like_sf"/>
</dbReference>
<name>A0A382LZF3_9ZZZZ</name>
<accession>A0A382LZF3</accession>
<sequence length="393" mass="44571">EGALENADLVSNKRAQKGLQEGSENALMSKELVTILTNVELDFSMENFVRSDIDLKKTRQKFTDLEFHALIKQLDDNPKDSINSNQERRENKNYQTLMTKKDLDQLTETLSKAEIFSFDLETTSVLPMEAEIVGLSFAIKPDAGWYVPVRYFGKNKENFGEDDLTIILDTLQPVLETNRVKKTGQNIKFDALVMRHHGIILDGITFDTMIAAHLLNPSARSYKLGTLSLEYLNYDMVPIEDLIGKGRKKINMADVPLDQASFYAVEDADITLQLTQLFKAKLREEQLSTFYNSIEIPLIPVLTAMEHTGVFVDTEFLTVMSLEIGKKIDSLLIEIHKLAGSEFNINSTQQLAIILFDVLGLTKIKKRSTAESVLKQLEKEHSLPGLILEYRKY</sequence>
<evidence type="ECO:0000256" key="1">
    <source>
        <dbReference type="ARBA" id="ARBA00022705"/>
    </source>
</evidence>
<dbReference type="InterPro" id="IPR036397">
    <property type="entry name" value="RNaseH_sf"/>
</dbReference>
<dbReference type="InterPro" id="IPR002298">
    <property type="entry name" value="DNA_polymerase_A"/>
</dbReference>
<dbReference type="Pfam" id="PF00476">
    <property type="entry name" value="DNA_pol_A"/>
    <property type="match status" value="1"/>
</dbReference>
<dbReference type="InterPro" id="IPR036279">
    <property type="entry name" value="5-3_exonuclease_C_sf"/>
</dbReference>
<dbReference type="GO" id="GO:0006261">
    <property type="term" value="P:DNA-templated DNA replication"/>
    <property type="evidence" value="ECO:0007669"/>
    <property type="project" value="InterPro"/>
</dbReference>
<dbReference type="AlphaFoldDB" id="A0A382LZF3"/>
<keyword evidence="1" id="KW-0235">DNA replication</keyword>
<dbReference type="PANTHER" id="PTHR10133:SF27">
    <property type="entry name" value="DNA POLYMERASE NU"/>
    <property type="match status" value="1"/>
</dbReference>
<proteinExistence type="predicted"/>
<evidence type="ECO:0000313" key="3">
    <source>
        <dbReference type="EMBL" id="SVC41075.1"/>
    </source>
</evidence>
<dbReference type="Gene3D" id="1.20.1060.10">
    <property type="entry name" value="Taq DNA Polymerase, Chain T, domain 4"/>
    <property type="match status" value="1"/>
</dbReference>
<dbReference type="InterPro" id="IPR002562">
    <property type="entry name" value="3'-5'_exonuclease_dom"/>
</dbReference>
<feature type="non-terminal residue" evidence="3">
    <location>
        <position position="393"/>
    </location>
</feature>
<dbReference type="PANTHER" id="PTHR10133">
    <property type="entry name" value="DNA POLYMERASE I"/>
    <property type="match status" value="1"/>
</dbReference>
<dbReference type="GO" id="GO:0003677">
    <property type="term" value="F:DNA binding"/>
    <property type="evidence" value="ECO:0007669"/>
    <property type="project" value="InterPro"/>
</dbReference>
<dbReference type="GO" id="GO:0006302">
    <property type="term" value="P:double-strand break repair"/>
    <property type="evidence" value="ECO:0007669"/>
    <property type="project" value="TreeGrafter"/>
</dbReference>
<dbReference type="InterPro" id="IPR043502">
    <property type="entry name" value="DNA/RNA_pol_sf"/>
</dbReference>
<organism evidence="3">
    <name type="scientific">marine metagenome</name>
    <dbReference type="NCBI Taxonomy" id="408172"/>
    <lineage>
        <taxon>unclassified sequences</taxon>
        <taxon>metagenomes</taxon>
        <taxon>ecological metagenomes</taxon>
    </lineage>
</organism>
<dbReference type="InterPro" id="IPR001098">
    <property type="entry name" value="DNA-dir_DNA_pol_A_palm_dom"/>
</dbReference>
<protein>
    <recommendedName>
        <fullName evidence="2">3'-5' exonuclease domain-containing protein</fullName>
    </recommendedName>
</protein>
<dbReference type="CDD" id="cd06139">
    <property type="entry name" value="DNA_polA_I_Ecoli_like_exo"/>
    <property type="match status" value="1"/>
</dbReference>
<feature type="non-terminal residue" evidence="3">
    <location>
        <position position="1"/>
    </location>
</feature>
<feature type="domain" description="3'-5' exonuclease" evidence="2">
    <location>
        <begin position="94"/>
        <end position="283"/>
    </location>
</feature>